<dbReference type="AlphaFoldDB" id="A0A261Y096"/>
<keyword evidence="1" id="KW-1133">Transmembrane helix</keyword>
<dbReference type="Proteomes" id="UP000242875">
    <property type="component" value="Unassembled WGS sequence"/>
</dbReference>
<dbReference type="EMBL" id="MVBO01000056">
    <property type="protein sequence ID" value="OZJ04037.1"/>
    <property type="molecule type" value="Genomic_DNA"/>
</dbReference>
<keyword evidence="1" id="KW-0472">Membrane</keyword>
<dbReference type="Gene3D" id="3.40.50.300">
    <property type="entry name" value="P-loop containing nucleotide triphosphate hydrolases"/>
    <property type="match status" value="1"/>
</dbReference>
<dbReference type="Pfam" id="PF17784">
    <property type="entry name" value="Sulfotransfer_4"/>
    <property type="match status" value="1"/>
</dbReference>
<protein>
    <recommendedName>
        <fullName evidence="4">Sulfotransferase domain-containing protein</fullName>
    </recommendedName>
</protein>
<keyword evidence="3" id="KW-1185">Reference proteome</keyword>
<evidence type="ECO:0000313" key="2">
    <source>
        <dbReference type="EMBL" id="OZJ04037.1"/>
    </source>
</evidence>
<dbReference type="PANTHER" id="PTHR36978:SF4">
    <property type="entry name" value="P-LOOP CONTAINING NUCLEOSIDE TRIPHOSPHATE HYDROLASE PROTEIN"/>
    <property type="match status" value="1"/>
</dbReference>
<dbReference type="PANTHER" id="PTHR36978">
    <property type="entry name" value="P-LOOP CONTAINING NUCLEOTIDE TRIPHOSPHATE HYDROLASE"/>
    <property type="match status" value="1"/>
</dbReference>
<evidence type="ECO:0000313" key="3">
    <source>
        <dbReference type="Proteomes" id="UP000242875"/>
    </source>
</evidence>
<accession>A0A261Y096</accession>
<reference evidence="2 3" key="1">
    <citation type="journal article" date="2017" name="Mycologia">
        <title>Bifiguratus adelaidae, gen. et sp. nov., a new member of Mucoromycotina in endophytic and soil-dwelling habitats.</title>
        <authorList>
            <person name="Torres-Cruz T.J."/>
            <person name="Billingsley Tobias T.L."/>
            <person name="Almatruk M."/>
            <person name="Hesse C."/>
            <person name="Kuske C.R."/>
            <person name="Desiro A."/>
            <person name="Benucci G.M."/>
            <person name="Bonito G."/>
            <person name="Stajich J.E."/>
            <person name="Dunlap C."/>
            <person name="Arnold A.E."/>
            <person name="Porras-Alfaro A."/>
        </authorList>
    </citation>
    <scope>NUCLEOTIDE SEQUENCE [LARGE SCALE GENOMIC DNA]</scope>
    <source>
        <strain evidence="2 3">AZ0501</strain>
    </source>
</reference>
<keyword evidence="1" id="KW-0812">Transmembrane</keyword>
<evidence type="ECO:0008006" key="4">
    <source>
        <dbReference type="Google" id="ProtNLM"/>
    </source>
</evidence>
<dbReference type="InterPro" id="IPR040632">
    <property type="entry name" value="Sulfotransfer_4"/>
</dbReference>
<sequence>MTIQVFCTGYCRTGTKSIKEALETLGYPCFHMTEIVSGCRDAKIWMDAADGKEVDWDAYFEGYEAVCDWPAVTFNKELIDHYPNAKIIHSVRDGESWYQSARNTIWDVSTMKCSFPMSLFTPKGFRQMQQLAAMLWKRDFDDRLTDKEHTIRMMEKHTQGVLDYKGKDNVLVFRVQDGWEPLCAFLGVPVPNGPFPHINDSKSFRAYIDKMKRTNVVVYRAFWSGLAAGFAVIAVQVAKRPQLLGL</sequence>
<feature type="transmembrane region" description="Helical" evidence="1">
    <location>
        <begin position="217"/>
        <end position="238"/>
    </location>
</feature>
<name>A0A261Y096_9FUNG</name>
<dbReference type="SUPFAM" id="SSF52540">
    <property type="entry name" value="P-loop containing nucleoside triphosphate hydrolases"/>
    <property type="match status" value="1"/>
</dbReference>
<dbReference type="InterPro" id="IPR027417">
    <property type="entry name" value="P-loop_NTPase"/>
</dbReference>
<gene>
    <name evidence="2" type="ORF">BZG36_03571</name>
</gene>
<evidence type="ECO:0000256" key="1">
    <source>
        <dbReference type="SAM" id="Phobius"/>
    </source>
</evidence>
<dbReference type="OrthoDB" id="408152at2759"/>
<proteinExistence type="predicted"/>
<comment type="caution">
    <text evidence="2">The sequence shown here is derived from an EMBL/GenBank/DDBJ whole genome shotgun (WGS) entry which is preliminary data.</text>
</comment>
<organism evidence="2 3">
    <name type="scientific">Bifiguratus adelaidae</name>
    <dbReference type="NCBI Taxonomy" id="1938954"/>
    <lineage>
        <taxon>Eukaryota</taxon>
        <taxon>Fungi</taxon>
        <taxon>Fungi incertae sedis</taxon>
        <taxon>Mucoromycota</taxon>
        <taxon>Mucoromycotina</taxon>
        <taxon>Endogonomycetes</taxon>
        <taxon>Endogonales</taxon>
        <taxon>Endogonales incertae sedis</taxon>
        <taxon>Bifiguratus</taxon>
    </lineage>
</organism>